<evidence type="ECO:0000256" key="1">
    <source>
        <dbReference type="ARBA" id="ARBA00007381"/>
    </source>
</evidence>
<sequence length="680" mass="72795">MLPDPRASRVVIIGTAKYEDESWAGRQLDAVRANVSDLTDLFRDGNYWGLPPENCISVIDPESREALIDPIRAAAAEATDTLLVYYAGHGFLCARDGASKLHLTVTKTVDRDRLHAVEFDLVREAVSRSPARRRILILDCCHAGVALSGMGAAVDRKPLRGTYVLAAVSPDAGAVAPPNARYTAFTGELLALLRDGVADGGPALTLDDLFDHLWKRLAARGLPEPWRSNVGTVGDLPLVRNRAEAPGARADLLAIDFGTSNTTAALRLASGTVRPLRFDDLATLPSAVALTPDGGYYVGGDAIRYARARPAAFQSSPKRHIGRALVELDGYAVPVADLVAQVLKRVAVEAHNALGHQPGRLVLTHPYTWGPRHRAVLEAAAFKAGLPPPQFVSEPLAAATYVTRRPDHDIRPGALLVVYDFGGGTFDVSTVRRVATPAVWEVVRCDGLENTGGVNLDEVIVEWFGRQIEKHDPVAWQRLRTPTTEEDRQQLHLLVEDARLAKERLSTDISTRVFLKPVNADVDLTRAEFEELAADIIEQTVRRTAAAIAGSDAGPDEVAAVVLIGGSSRIPLVTRRLEQLTGTLPRIAPEPELVVSEGALHHFATAPVAPPPRPVVNPWTALLSLVCGLCAGGAAALYSAPGVPGRVAAVVSGLAITVTAYLLFTHSVPAIGKRRGPTAR</sequence>
<protein>
    <recommendedName>
        <fullName evidence="7">Peptidase C14 caspase domain-containing protein</fullName>
    </recommendedName>
</protein>
<feature type="domain" description="Peptidase C14 caspase" evidence="7">
    <location>
        <begin position="9"/>
        <end position="218"/>
    </location>
</feature>
<evidence type="ECO:0000256" key="6">
    <source>
        <dbReference type="SAM" id="Phobius"/>
    </source>
</evidence>
<dbReference type="Pfam" id="PF00656">
    <property type="entry name" value="Peptidase_C14"/>
    <property type="match status" value="1"/>
</dbReference>
<reference evidence="8" key="1">
    <citation type="submission" date="2021-01" db="EMBL/GenBank/DDBJ databases">
        <title>Whole genome shotgun sequence of Virgisporangium aliadipatigenens NBRC 105644.</title>
        <authorList>
            <person name="Komaki H."/>
            <person name="Tamura T."/>
        </authorList>
    </citation>
    <scope>NUCLEOTIDE SEQUENCE</scope>
    <source>
        <strain evidence="8">NBRC 105644</strain>
    </source>
</reference>
<dbReference type="AlphaFoldDB" id="A0A8J3YGA2"/>
<keyword evidence="3" id="KW-0067">ATP-binding</keyword>
<dbReference type="PRINTS" id="PR00301">
    <property type="entry name" value="HEATSHOCK70"/>
</dbReference>
<keyword evidence="6" id="KW-0472">Membrane</keyword>
<dbReference type="PANTHER" id="PTHR42749">
    <property type="entry name" value="CELL SHAPE-DETERMINING PROTEIN MREB"/>
    <property type="match status" value="1"/>
</dbReference>
<keyword evidence="6" id="KW-1133">Transmembrane helix</keyword>
<dbReference type="Gene3D" id="3.90.640.10">
    <property type="entry name" value="Actin, Chain A, domain 4"/>
    <property type="match status" value="1"/>
</dbReference>
<keyword evidence="9" id="KW-1185">Reference proteome</keyword>
<dbReference type="EMBL" id="BOPF01000002">
    <property type="protein sequence ID" value="GIJ43702.1"/>
    <property type="molecule type" value="Genomic_DNA"/>
</dbReference>
<accession>A0A8J3YGA2</accession>
<evidence type="ECO:0000313" key="8">
    <source>
        <dbReference type="EMBL" id="GIJ43702.1"/>
    </source>
</evidence>
<dbReference type="RefSeq" id="WP_203897259.1">
    <property type="nucleotide sequence ID" value="NZ_BOPF01000002.1"/>
</dbReference>
<evidence type="ECO:0000313" key="9">
    <source>
        <dbReference type="Proteomes" id="UP000619260"/>
    </source>
</evidence>
<dbReference type="PROSITE" id="PS01036">
    <property type="entry name" value="HSP70_3"/>
    <property type="match status" value="1"/>
</dbReference>
<dbReference type="NCBIfam" id="NF047832">
    <property type="entry name" value="caspase_w_EACC1"/>
    <property type="match status" value="1"/>
</dbReference>
<dbReference type="SUPFAM" id="SSF53067">
    <property type="entry name" value="Actin-like ATPase domain"/>
    <property type="match status" value="2"/>
</dbReference>
<gene>
    <name evidence="8" type="ORF">Val02_05880</name>
</gene>
<dbReference type="InterPro" id="IPR043129">
    <property type="entry name" value="ATPase_NBD"/>
</dbReference>
<evidence type="ECO:0000256" key="2">
    <source>
        <dbReference type="ARBA" id="ARBA00022741"/>
    </source>
</evidence>
<proteinExistence type="inferred from homology"/>
<dbReference type="InterPro" id="IPR018181">
    <property type="entry name" value="Heat_shock_70_CS"/>
</dbReference>
<dbReference type="GO" id="GO:0004197">
    <property type="term" value="F:cysteine-type endopeptidase activity"/>
    <property type="evidence" value="ECO:0007669"/>
    <property type="project" value="InterPro"/>
</dbReference>
<dbReference type="Pfam" id="PF00012">
    <property type="entry name" value="HSP70"/>
    <property type="match status" value="1"/>
</dbReference>
<organism evidence="8 9">
    <name type="scientific">Virgisporangium aliadipatigenens</name>
    <dbReference type="NCBI Taxonomy" id="741659"/>
    <lineage>
        <taxon>Bacteria</taxon>
        <taxon>Bacillati</taxon>
        <taxon>Actinomycetota</taxon>
        <taxon>Actinomycetes</taxon>
        <taxon>Micromonosporales</taxon>
        <taxon>Micromonosporaceae</taxon>
        <taxon>Virgisporangium</taxon>
    </lineage>
</organism>
<evidence type="ECO:0000256" key="4">
    <source>
        <dbReference type="ARBA" id="ARBA00023016"/>
    </source>
</evidence>
<dbReference type="PANTHER" id="PTHR42749:SF1">
    <property type="entry name" value="CELL SHAPE-DETERMINING PROTEIN MREB"/>
    <property type="match status" value="1"/>
</dbReference>
<evidence type="ECO:0000256" key="5">
    <source>
        <dbReference type="ARBA" id="ARBA00023186"/>
    </source>
</evidence>
<dbReference type="InterPro" id="IPR011600">
    <property type="entry name" value="Pept_C14_caspase"/>
</dbReference>
<comment type="caution">
    <text evidence="8">The sequence shown here is derived from an EMBL/GenBank/DDBJ whole genome shotgun (WGS) entry which is preliminary data.</text>
</comment>
<dbReference type="InterPro" id="IPR029030">
    <property type="entry name" value="Caspase-like_dom_sf"/>
</dbReference>
<dbReference type="Proteomes" id="UP000619260">
    <property type="component" value="Unassembled WGS sequence"/>
</dbReference>
<comment type="similarity">
    <text evidence="1">Belongs to the heat shock protein 70 family.</text>
</comment>
<dbReference type="SUPFAM" id="SSF52129">
    <property type="entry name" value="Caspase-like"/>
    <property type="match status" value="1"/>
</dbReference>
<dbReference type="GO" id="GO:0006508">
    <property type="term" value="P:proteolysis"/>
    <property type="evidence" value="ECO:0007669"/>
    <property type="project" value="InterPro"/>
</dbReference>
<feature type="transmembrane region" description="Helical" evidence="6">
    <location>
        <begin position="647"/>
        <end position="664"/>
    </location>
</feature>
<dbReference type="GO" id="GO:0140662">
    <property type="term" value="F:ATP-dependent protein folding chaperone"/>
    <property type="evidence" value="ECO:0007669"/>
    <property type="project" value="InterPro"/>
</dbReference>
<dbReference type="InterPro" id="IPR013126">
    <property type="entry name" value="Hsp_70_fam"/>
</dbReference>
<dbReference type="GO" id="GO:0005524">
    <property type="term" value="F:ATP binding"/>
    <property type="evidence" value="ECO:0007669"/>
    <property type="project" value="UniProtKB-KW"/>
</dbReference>
<evidence type="ECO:0000256" key="3">
    <source>
        <dbReference type="ARBA" id="ARBA00022840"/>
    </source>
</evidence>
<keyword evidence="6" id="KW-0812">Transmembrane</keyword>
<name>A0A8J3YGA2_9ACTN</name>
<evidence type="ECO:0000259" key="7">
    <source>
        <dbReference type="Pfam" id="PF00656"/>
    </source>
</evidence>
<keyword evidence="5" id="KW-0143">Chaperone</keyword>
<keyword evidence="2" id="KW-0547">Nucleotide-binding</keyword>
<feature type="transmembrane region" description="Helical" evidence="6">
    <location>
        <begin position="619"/>
        <end position="640"/>
    </location>
</feature>
<dbReference type="Gene3D" id="3.30.420.40">
    <property type="match status" value="2"/>
</dbReference>
<dbReference type="Gene3D" id="3.40.50.1460">
    <property type="match status" value="1"/>
</dbReference>
<keyword evidence="4" id="KW-0346">Stress response</keyword>